<name>A0A5B7SP39_9FLAO</name>
<evidence type="ECO:0000313" key="3">
    <source>
        <dbReference type="Proteomes" id="UP000310017"/>
    </source>
</evidence>
<feature type="chain" id="PRO_5023033827" evidence="1">
    <location>
        <begin position="25"/>
        <end position="298"/>
    </location>
</feature>
<keyword evidence="1" id="KW-0732">Signal</keyword>
<dbReference type="KEGG" id="asag:FGM00_09615"/>
<dbReference type="InterPro" id="IPR046230">
    <property type="entry name" value="DUF6263"/>
</dbReference>
<feature type="signal peptide" evidence="1">
    <location>
        <begin position="1"/>
        <end position="24"/>
    </location>
</feature>
<keyword evidence="3" id="KW-1185">Reference proteome</keyword>
<proteinExistence type="predicted"/>
<evidence type="ECO:0000313" key="2">
    <source>
        <dbReference type="EMBL" id="QCX00356.1"/>
    </source>
</evidence>
<reference evidence="2 3" key="1">
    <citation type="submission" date="2019-05" db="EMBL/GenBank/DDBJ databases">
        <title>Genome sequencing of F202Z8.</title>
        <authorList>
            <person name="Kwon Y.M."/>
        </authorList>
    </citation>
    <scope>NUCLEOTIDE SEQUENCE [LARGE SCALE GENOMIC DNA]</scope>
    <source>
        <strain evidence="2 3">F202Z8</strain>
    </source>
</reference>
<sequence length="298" mass="32977">MKTLFNILFSVVLGAFCSAQTALGYILKKDDVFVVKQDAKQVIVQTIDGAAHEITNNLNGILEFRVTDTNETNYHIAMRFKDLNLKMTSSIQGELMNVRAKEVIEDDLQSKIFNSLLDVPVALTLAKNGDIVTISGGDSLITKMVQASGIADDFQMNMMKKGLEKEFGSQALSDSYEQMTYIYPQNEVAIGDSWENEYTGKLNAKNKWTLEAISEENTTISGTAKVVMHVVDEANNMKLNGTQRTRITADRTSGFLQLMTVEGEARGTATMAQLGDTEIPTSISSTITYKLINQYHVQ</sequence>
<accession>A0A5B7SP39</accession>
<dbReference type="AlphaFoldDB" id="A0A5B7SP39"/>
<dbReference type="EMBL" id="CP040710">
    <property type="protein sequence ID" value="QCX00356.1"/>
    <property type="molecule type" value="Genomic_DNA"/>
</dbReference>
<dbReference type="Proteomes" id="UP000310017">
    <property type="component" value="Chromosome"/>
</dbReference>
<dbReference type="Pfam" id="PF19777">
    <property type="entry name" value="DUF6263"/>
    <property type="match status" value="1"/>
</dbReference>
<protein>
    <submittedName>
        <fullName evidence="2">Uncharacterized protein</fullName>
    </submittedName>
</protein>
<evidence type="ECO:0000256" key="1">
    <source>
        <dbReference type="SAM" id="SignalP"/>
    </source>
</evidence>
<dbReference type="OrthoDB" id="3034330at2"/>
<organism evidence="2 3">
    <name type="scientific">Aggregatimonas sangjinii</name>
    <dbReference type="NCBI Taxonomy" id="2583587"/>
    <lineage>
        <taxon>Bacteria</taxon>
        <taxon>Pseudomonadati</taxon>
        <taxon>Bacteroidota</taxon>
        <taxon>Flavobacteriia</taxon>
        <taxon>Flavobacteriales</taxon>
        <taxon>Flavobacteriaceae</taxon>
        <taxon>Aggregatimonas</taxon>
    </lineage>
</organism>
<dbReference type="RefSeq" id="WP_138852701.1">
    <property type="nucleotide sequence ID" value="NZ_CP040710.1"/>
</dbReference>
<gene>
    <name evidence="2" type="ORF">FGM00_09615</name>
</gene>